<dbReference type="AlphaFoldDB" id="A0A1J5IPT2"/>
<evidence type="ECO:0000313" key="7">
    <source>
        <dbReference type="EMBL" id="OIP99177.1"/>
    </source>
</evidence>
<evidence type="ECO:0000313" key="8">
    <source>
        <dbReference type="Proteomes" id="UP000183245"/>
    </source>
</evidence>
<dbReference type="PANTHER" id="PTHR11759">
    <property type="entry name" value="40S RIBOSOMAL PROTEIN S14/30S RIBOSOMAL PROTEIN S11"/>
    <property type="match status" value="1"/>
</dbReference>
<dbReference type="NCBIfam" id="TIGR03632">
    <property type="entry name" value="uS11_bact"/>
    <property type="match status" value="1"/>
</dbReference>
<evidence type="ECO:0000256" key="6">
    <source>
        <dbReference type="HAMAP-Rule" id="MF_01310"/>
    </source>
</evidence>
<name>A0A1J5IPT2_9BACT</name>
<dbReference type="GO" id="GO:0003735">
    <property type="term" value="F:structural constituent of ribosome"/>
    <property type="evidence" value="ECO:0007669"/>
    <property type="project" value="InterPro"/>
</dbReference>
<comment type="subunit">
    <text evidence="6">Part of the 30S ribosomal subunit. Interacts with proteins S7 and S18. Binds to IF-3.</text>
</comment>
<keyword evidence="5 6" id="KW-0687">Ribonucleoprotein</keyword>
<keyword evidence="3 6" id="KW-0694">RNA-binding</keyword>
<dbReference type="STRING" id="1817892.AUK40_00890"/>
<comment type="similarity">
    <text evidence="1 6">Belongs to the universal ribosomal protein uS11 family.</text>
</comment>
<proteinExistence type="inferred from homology"/>
<evidence type="ECO:0000256" key="3">
    <source>
        <dbReference type="ARBA" id="ARBA00022884"/>
    </source>
</evidence>
<dbReference type="EMBL" id="MNZT01000016">
    <property type="protein sequence ID" value="OIP99177.1"/>
    <property type="molecule type" value="Genomic_DNA"/>
</dbReference>
<dbReference type="InterPro" id="IPR036967">
    <property type="entry name" value="Ribosomal_uS11_sf"/>
</dbReference>
<dbReference type="Proteomes" id="UP000183245">
    <property type="component" value="Unassembled WGS sequence"/>
</dbReference>
<comment type="function">
    <text evidence="6">Located on the platform of the 30S subunit, it bridges several disparate RNA helices of the 16S rRNA. Forms part of the Shine-Dalgarno cleft in the 70S ribosome.</text>
</comment>
<protein>
    <recommendedName>
        <fullName evidence="6">Small ribosomal subunit protein uS11</fullName>
    </recommendedName>
</protein>
<dbReference type="GO" id="GO:0006412">
    <property type="term" value="P:translation"/>
    <property type="evidence" value="ECO:0007669"/>
    <property type="project" value="UniProtKB-UniRule"/>
</dbReference>
<dbReference type="SUPFAM" id="SSF53137">
    <property type="entry name" value="Translational machinery components"/>
    <property type="match status" value="1"/>
</dbReference>
<dbReference type="InterPro" id="IPR019981">
    <property type="entry name" value="Ribosomal_uS11_bac-type"/>
</dbReference>
<evidence type="ECO:0000256" key="2">
    <source>
        <dbReference type="ARBA" id="ARBA00022730"/>
    </source>
</evidence>
<comment type="caution">
    <text evidence="7">The sequence shown here is derived from an EMBL/GenBank/DDBJ whole genome shotgun (WGS) entry which is preliminary data.</text>
</comment>
<evidence type="ECO:0000256" key="1">
    <source>
        <dbReference type="ARBA" id="ARBA00006194"/>
    </source>
</evidence>
<dbReference type="InterPro" id="IPR001971">
    <property type="entry name" value="Ribosomal_uS11"/>
</dbReference>
<dbReference type="GO" id="GO:0005840">
    <property type="term" value="C:ribosome"/>
    <property type="evidence" value="ECO:0007669"/>
    <property type="project" value="UniProtKB-KW"/>
</dbReference>
<dbReference type="GO" id="GO:0019843">
    <property type="term" value="F:rRNA binding"/>
    <property type="evidence" value="ECO:0007669"/>
    <property type="project" value="UniProtKB-UniRule"/>
</dbReference>
<gene>
    <name evidence="6" type="primary">rpsK</name>
    <name evidence="7" type="ORF">AUK40_00890</name>
</gene>
<reference evidence="7 8" key="1">
    <citation type="journal article" date="2016" name="Environ. Microbiol.">
        <title>Genomic resolution of a cold subsurface aquifer community provides metabolic insights for novel microbes adapted to high CO concentrations.</title>
        <authorList>
            <person name="Probst A.J."/>
            <person name="Castelle C.J."/>
            <person name="Singh A."/>
            <person name="Brown C.T."/>
            <person name="Anantharaman K."/>
            <person name="Sharon I."/>
            <person name="Hug L.A."/>
            <person name="Burstein D."/>
            <person name="Emerson J.B."/>
            <person name="Thomas B.C."/>
            <person name="Banfield J.F."/>
        </authorList>
    </citation>
    <scope>NUCLEOTIDE SEQUENCE [LARGE SCALE GENOMIC DNA]</scope>
    <source>
        <strain evidence="7">CG2_30_54_11</strain>
    </source>
</reference>
<dbReference type="FunFam" id="3.30.420.80:FF:000010">
    <property type="entry name" value="30S ribosomal protein S11"/>
    <property type="match status" value="1"/>
</dbReference>
<sequence length="135" mass="14197">MVTKQPAAAKKTGIKKIRKLVSSIGRVYIQSTLNNTIVTLTDEQGNTISWGSAGGAGFKGSRKSSPYAGQMAATNAGQKAFDKGLKEVSVFFNGIGSGRESALRALKAIGYSILSIADITGIPHNGCRPKKARRV</sequence>
<dbReference type="PIRSF" id="PIRSF002131">
    <property type="entry name" value="Ribosomal_S11"/>
    <property type="match status" value="1"/>
</dbReference>
<dbReference type="NCBIfam" id="NF003698">
    <property type="entry name" value="PRK05309.1"/>
    <property type="match status" value="1"/>
</dbReference>
<evidence type="ECO:0000256" key="4">
    <source>
        <dbReference type="ARBA" id="ARBA00022980"/>
    </source>
</evidence>
<keyword evidence="2 6" id="KW-0699">rRNA-binding</keyword>
<dbReference type="GO" id="GO:1990904">
    <property type="term" value="C:ribonucleoprotein complex"/>
    <property type="evidence" value="ECO:0007669"/>
    <property type="project" value="UniProtKB-KW"/>
</dbReference>
<evidence type="ECO:0000256" key="5">
    <source>
        <dbReference type="ARBA" id="ARBA00023274"/>
    </source>
</evidence>
<dbReference type="Gene3D" id="3.30.420.80">
    <property type="entry name" value="Ribosomal protein S11"/>
    <property type="match status" value="1"/>
</dbReference>
<keyword evidence="4 6" id="KW-0689">Ribosomal protein</keyword>
<organism evidence="7 8">
    <name type="scientific">Candidatus Wirthbacteria bacterium CG2_30_54_11</name>
    <dbReference type="NCBI Taxonomy" id="1817892"/>
    <lineage>
        <taxon>Bacteria</taxon>
        <taxon>Candidatus Wirthbacteria</taxon>
    </lineage>
</organism>
<accession>A0A1J5IPT2</accession>
<dbReference type="HAMAP" id="MF_01310">
    <property type="entry name" value="Ribosomal_uS11"/>
    <property type="match status" value="1"/>
</dbReference>
<dbReference type="Pfam" id="PF00411">
    <property type="entry name" value="Ribosomal_S11"/>
    <property type="match status" value="1"/>
</dbReference>